<proteinExistence type="predicted"/>
<protein>
    <submittedName>
        <fullName evidence="2">Uncharacterized protein</fullName>
    </submittedName>
</protein>
<reference evidence="2 3" key="1">
    <citation type="submission" date="2018-07" db="EMBL/GenBank/DDBJ databases">
        <title>Genomic Encyclopedia of Type Strains, Phase IV (KMG-IV): sequencing the most valuable type-strain genomes for metagenomic binning, comparative biology and taxonomic classification.</title>
        <authorList>
            <person name="Goeker M."/>
        </authorList>
    </citation>
    <scope>NUCLEOTIDE SEQUENCE [LARGE SCALE GENOMIC DNA]</scope>
    <source>
        <strain evidence="2 3">DSM 4134</strain>
    </source>
</reference>
<dbReference type="EMBL" id="QREG01000005">
    <property type="protein sequence ID" value="REE00548.1"/>
    <property type="molecule type" value="Genomic_DNA"/>
</dbReference>
<feature type="chain" id="PRO_5017624698" evidence="1">
    <location>
        <begin position="21"/>
        <end position="253"/>
    </location>
</feature>
<keyword evidence="3" id="KW-1185">Reference proteome</keyword>
<dbReference type="AlphaFoldDB" id="A0A3D9L6G1"/>
<gene>
    <name evidence="2" type="ORF">C7460_105174</name>
</gene>
<dbReference type="RefSeq" id="WP_115867546.1">
    <property type="nucleotide sequence ID" value="NZ_QREG01000005.1"/>
</dbReference>
<accession>A0A3D9L6G1</accession>
<keyword evidence="1" id="KW-0732">Signal</keyword>
<evidence type="ECO:0000256" key="1">
    <source>
        <dbReference type="SAM" id="SignalP"/>
    </source>
</evidence>
<comment type="caution">
    <text evidence="2">The sequence shown here is derived from an EMBL/GenBank/DDBJ whole genome shotgun (WGS) entry which is preliminary data.</text>
</comment>
<feature type="signal peptide" evidence="1">
    <location>
        <begin position="1"/>
        <end position="20"/>
    </location>
</feature>
<dbReference type="OrthoDB" id="9807669at2"/>
<sequence length="253" mass="27113">MTAKSVFAIICTLFSILASAQNDGVGIGTTSISSDAILEVKSNNKGLLIPRLSTTAINAMDAKSEGLMVFNNTTNLFQYWNGDKWLHFLAVDDTGPLTLNNIQIAGVANGNQAQDAINKRQLDTEINDLYDSLASIICATLKATTSATIHSKDYRSTNIGRQATTSTGDIQVQLSGAVNGLSYSWSASTSASDISVLILDGHSPKPRVRISSDSEIVNGRKITVNLEATIQCLLCDEQYELTATGSIIFEDEQ</sequence>
<name>A0A3D9L6G1_MARFU</name>
<dbReference type="Proteomes" id="UP000256779">
    <property type="component" value="Unassembled WGS sequence"/>
</dbReference>
<evidence type="ECO:0000313" key="2">
    <source>
        <dbReference type="EMBL" id="REE00548.1"/>
    </source>
</evidence>
<evidence type="ECO:0000313" key="3">
    <source>
        <dbReference type="Proteomes" id="UP000256779"/>
    </source>
</evidence>
<organism evidence="2 3">
    <name type="scientific">Marinoscillum furvescens DSM 4134</name>
    <dbReference type="NCBI Taxonomy" id="1122208"/>
    <lineage>
        <taxon>Bacteria</taxon>
        <taxon>Pseudomonadati</taxon>
        <taxon>Bacteroidota</taxon>
        <taxon>Cytophagia</taxon>
        <taxon>Cytophagales</taxon>
        <taxon>Reichenbachiellaceae</taxon>
        <taxon>Marinoscillum</taxon>
    </lineage>
</organism>